<evidence type="ECO:0000256" key="2">
    <source>
        <dbReference type="ARBA" id="ARBA00022795"/>
    </source>
</evidence>
<dbReference type="OrthoDB" id="280334at2"/>
<dbReference type="Pfam" id="PF03963">
    <property type="entry name" value="FlgD"/>
    <property type="match status" value="1"/>
</dbReference>
<dbReference type="EMBL" id="CP019640">
    <property type="protein sequence ID" value="AQQ54127.1"/>
    <property type="molecule type" value="Genomic_DNA"/>
</dbReference>
<gene>
    <name evidence="4" type="ORF">B0X71_14120</name>
</gene>
<evidence type="ECO:0000256" key="3">
    <source>
        <dbReference type="SAM" id="MobiDB-lite"/>
    </source>
</evidence>
<proteinExistence type="inferred from homology"/>
<evidence type="ECO:0000256" key="1">
    <source>
        <dbReference type="ARBA" id="ARBA00010577"/>
    </source>
</evidence>
<keyword evidence="2" id="KW-1005">Bacterial flagellum biogenesis</keyword>
<evidence type="ECO:0000313" key="4">
    <source>
        <dbReference type="EMBL" id="AQQ54127.1"/>
    </source>
</evidence>
<dbReference type="KEGG" id="pmar:B0X71_14120"/>
<keyword evidence="4" id="KW-0966">Cell projection</keyword>
<keyword evidence="5" id="KW-1185">Reference proteome</keyword>
<protein>
    <submittedName>
        <fullName evidence="4">Flagellar biosynthesis protein FlgD</fullName>
    </submittedName>
</protein>
<sequence>MNVNSPSAATMPAAGSRQPAQSASALGKDAFLQILVTQMKNQNPLEPLKDTEFIGQMAQFSSLEQLTNLNQTMNRSVEIAGKPSLMEQAHLIGNKVFWEQEMDGQLQSGEGVVKALTVKDGRLTAELEPGDIKISLDAIRRIEEYTATKIGQEIV</sequence>
<feature type="region of interest" description="Disordered" evidence="3">
    <location>
        <begin position="1"/>
        <end position="22"/>
    </location>
</feature>
<organism evidence="4 5">
    <name type="scientific">Planococcus lenghuensis</name>
    <dbReference type="NCBI Taxonomy" id="2213202"/>
    <lineage>
        <taxon>Bacteria</taxon>
        <taxon>Bacillati</taxon>
        <taxon>Bacillota</taxon>
        <taxon>Bacilli</taxon>
        <taxon>Bacillales</taxon>
        <taxon>Caryophanaceae</taxon>
        <taxon>Planococcus</taxon>
    </lineage>
</organism>
<reference evidence="4 5" key="1">
    <citation type="submission" date="2017-02" db="EMBL/GenBank/DDBJ databases">
        <title>The complete genomic sequence of a novel cold adapted crude oil-degrading bacterium Planococcus qaidamina Y42.</title>
        <authorList>
            <person name="Yang R."/>
        </authorList>
    </citation>
    <scope>NUCLEOTIDE SEQUENCE [LARGE SCALE GENOMIC DNA]</scope>
    <source>
        <strain evidence="4 5">Y42</strain>
    </source>
</reference>
<name>A0A1Q2L256_9BACL</name>
<dbReference type="GO" id="GO:0044781">
    <property type="term" value="P:bacterial-type flagellum organization"/>
    <property type="evidence" value="ECO:0007669"/>
    <property type="project" value="UniProtKB-KW"/>
</dbReference>
<keyword evidence="4" id="KW-0282">Flagellum</keyword>
<dbReference type="Proteomes" id="UP000188184">
    <property type="component" value="Chromosome"/>
</dbReference>
<accession>A0A1Q2L256</accession>
<dbReference type="RefSeq" id="WP_077590020.1">
    <property type="nucleotide sequence ID" value="NZ_CP019640.1"/>
</dbReference>
<evidence type="ECO:0000313" key="5">
    <source>
        <dbReference type="Proteomes" id="UP000188184"/>
    </source>
</evidence>
<dbReference type="InterPro" id="IPR005648">
    <property type="entry name" value="FlgD"/>
</dbReference>
<keyword evidence="4" id="KW-0969">Cilium</keyword>
<dbReference type="AlphaFoldDB" id="A0A1Q2L256"/>
<comment type="similarity">
    <text evidence="1">Belongs to the FlgD family.</text>
</comment>